<dbReference type="InterPro" id="IPR027275">
    <property type="entry name" value="PRC-brl_dom"/>
</dbReference>
<accession>A0A1S1WW06</accession>
<feature type="domain" description="PRC-barrel" evidence="1">
    <location>
        <begin position="35"/>
        <end position="109"/>
    </location>
</feature>
<gene>
    <name evidence="2" type="ORF">BI347_17645</name>
</gene>
<comment type="caution">
    <text evidence="2">The sequence shown here is derived from an EMBL/GenBank/DDBJ whole genome shotgun (WGS) entry which is preliminary data.</text>
</comment>
<reference evidence="2 3" key="1">
    <citation type="submission" date="2016-09" db="EMBL/GenBank/DDBJ databases">
        <title>Chromobacterium muskegensis sp. nov., an insecticidal bacterium isolated from Sphagnum bogs.</title>
        <authorList>
            <person name="Sparks M.E."/>
            <person name="Blackburn M.B."/>
            <person name="Gundersen-Rindal D.E."/>
            <person name="Mitchell A."/>
            <person name="Farrar R."/>
            <person name="Kuhar D."/>
        </authorList>
    </citation>
    <scope>NUCLEOTIDE SEQUENCE [LARGE SCALE GENOMIC DNA]</scope>
    <source>
        <strain evidence="2 3">37-2</strain>
    </source>
</reference>
<dbReference type="EMBL" id="MKCS01000002">
    <property type="protein sequence ID" value="OHX11490.1"/>
    <property type="molecule type" value="Genomic_DNA"/>
</dbReference>
<name>A0A1S1WW06_9NEIS</name>
<dbReference type="STRING" id="1903179.BI347_17645"/>
<evidence type="ECO:0000313" key="3">
    <source>
        <dbReference type="Proteomes" id="UP000180088"/>
    </source>
</evidence>
<dbReference type="PANTHER" id="PTHR36505:SF1">
    <property type="entry name" value="BLR1072 PROTEIN"/>
    <property type="match status" value="1"/>
</dbReference>
<dbReference type="SUPFAM" id="SSF50346">
    <property type="entry name" value="PRC-barrel domain"/>
    <property type="match status" value="1"/>
</dbReference>
<dbReference type="OrthoDB" id="286778at2"/>
<proteinExistence type="predicted"/>
<dbReference type="Gene3D" id="2.30.30.240">
    <property type="entry name" value="PRC-barrel domain"/>
    <property type="match status" value="1"/>
</dbReference>
<dbReference type="RefSeq" id="WP_071116596.1">
    <property type="nucleotide sequence ID" value="NZ_MKCS01000002.1"/>
</dbReference>
<dbReference type="InterPro" id="IPR011033">
    <property type="entry name" value="PRC_barrel-like_sf"/>
</dbReference>
<dbReference type="Pfam" id="PF05239">
    <property type="entry name" value="PRC"/>
    <property type="match status" value="1"/>
</dbReference>
<evidence type="ECO:0000259" key="1">
    <source>
        <dbReference type="Pfam" id="PF05239"/>
    </source>
</evidence>
<dbReference type="AlphaFoldDB" id="A0A1S1WW06"/>
<dbReference type="PANTHER" id="PTHR36505">
    <property type="entry name" value="BLR1072 PROTEIN"/>
    <property type="match status" value="1"/>
</dbReference>
<dbReference type="Proteomes" id="UP000180088">
    <property type="component" value="Unassembled WGS sequence"/>
</dbReference>
<protein>
    <submittedName>
        <fullName evidence="2">Photosystem reaction center subunit H</fullName>
    </submittedName>
</protein>
<sequence length="147" mass="16589">MNYEERDTYGMYGTRNGEGHLHHVHQGPGPYLMGADTLSGNAVSNKDGEDLGDIKEIMLDVDNGRICYAVLAFGGFLGMGEKLFAVPWHALKLDTANKRFILDVDKDRLKEAPGFDKHKWPNMSDQAWAREIHSYYGTEPYGDESRH</sequence>
<organism evidence="2 3">
    <name type="scientific">Chromobacterium sphagni</name>
    <dbReference type="NCBI Taxonomy" id="1903179"/>
    <lineage>
        <taxon>Bacteria</taxon>
        <taxon>Pseudomonadati</taxon>
        <taxon>Pseudomonadota</taxon>
        <taxon>Betaproteobacteria</taxon>
        <taxon>Neisseriales</taxon>
        <taxon>Chromobacteriaceae</taxon>
        <taxon>Chromobacterium</taxon>
    </lineage>
</organism>
<evidence type="ECO:0000313" key="2">
    <source>
        <dbReference type="EMBL" id="OHX11490.1"/>
    </source>
</evidence>